<dbReference type="SMART" id="SM00065">
    <property type="entry name" value="GAF"/>
    <property type="match status" value="2"/>
</dbReference>
<evidence type="ECO:0000256" key="3">
    <source>
        <dbReference type="ARBA" id="ARBA00022553"/>
    </source>
</evidence>
<dbReference type="RefSeq" id="WP_206557470.1">
    <property type="nucleotide sequence ID" value="NZ_JAFKDB010000015.1"/>
</dbReference>
<gene>
    <name evidence="8" type="ORF">JYP53_09720</name>
</gene>
<evidence type="ECO:0000313" key="8">
    <source>
        <dbReference type="EMBL" id="MBN7770173.1"/>
    </source>
</evidence>
<dbReference type="SMART" id="SM00387">
    <property type="entry name" value="HATPase_c"/>
    <property type="match status" value="1"/>
</dbReference>
<dbReference type="CDD" id="cd00130">
    <property type="entry name" value="PAS"/>
    <property type="match status" value="1"/>
</dbReference>
<dbReference type="InterPro" id="IPR000014">
    <property type="entry name" value="PAS"/>
</dbReference>
<dbReference type="Gene3D" id="1.10.287.130">
    <property type="match status" value="1"/>
</dbReference>
<dbReference type="InterPro" id="IPR036890">
    <property type="entry name" value="HATPase_C_sf"/>
</dbReference>
<dbReference type="PRINTS" id="PR00344">
    <property type="entry name" value="BCTRLSENSOR"/>
</dbReference>
<organism evidence="8 9">
    <name type="scientific">Marinobacter daepoensis</name>
    <dbReference type="NCBI Taxonomy" id="262077"/>
    <lineage>
        <taxon>Bacteria</taxon>
        <taxon>Pseudomonadati</taxon>
        <taxon>Pseudomonadota</taxon>
        <taxon>Gammaproteobacteria</taxon>
        <taxon>Pseudomonadales</taxon>
        <taxon>Marinobacteraceae</taxon>
        <taxon>Marinobacter</taxon>
    </lineage>
</organism>
<evidence type="ECO:0000256" key="6">
    <source>
        <dbReference type="ARBA" id="ARBA00023012"/>
    </source>
</evidence>
<evidence type="ECO:0000256" key="4">
    <source>
        <dbReference type="ARBA" id="ARBA00022679"/>
    </source>
</evidence>
<dbReference type="EC" id="2.7.13.3" evidence="2"/>
<dbReference type="PANTHER" id="PTHR43711:SF1">
    <property type="entry name" value="HISTIDINE KINASE 1"/>
    <property type="match status" value="1"/>
</dbReference>
<keyword evidence="6" id="KW-0902">Two-component regulatory system</keyword>
<evidence type="ECO:0000256" key="2">
    <source>
        <dbReference type="ARBA" id="ARBA00012438"/>
    </source>
</evidence>
<evidence type="ECO:0000313" key="9">
    <source>
        <dbReference type="Proteomes" id="UP000664344"/>
    </source>
</evidence>
<keyword evidence="9" id="KW-1185">Reference proteome</keyword>
<dbReference type="SUPFAM" id="SSF55874">
    <property type="entry name" value="ATPase domain of HSP90 chaperone/DNA topoisomerase II/histidine kinase"/>
    <property type="match status" value="1"/>
</dbReference>
<proteinExistence type="predicted"/>
<dbReference type="Gene3D" id="3.30.450.20">
    <property type="entry name" value="PAS domain"/>
    <property type="match status" value="1"/>
</dbReference>
<protein>
    <recommendedName>
        <fullName evidence="2">histidine kinase</fullName>
        <ecNumber evidence="2">2.7.13.3</ecNumber>
    </recommendedName>
</protein>
<dbReference type="InterPro" id="IPR004358">
    <property type="entry name" value="Sig_transdc_His_kin-like_C"/>
</dbReference>
<dbReference type="InterPro" id="IPR036097">
    <property type="entry name" value="HisK_dim/P_sf"/>
</dbReference>
<dbReference type="SMART" id="SM00388">
    <property type="entry name" value="HisKA"/>
    <property type="match status" value="1"/>
</dbReference>
<dbReference type="InterPro" id="IPR029016">
    <property type="entry name" value="GAF-like_dom_sf"/>
</dbReference>
<dbReference type="InterPro" id="IPR005467">
    <property type="entry name" value="His_kinase_dom"/>
</dbReference>
<dbReference type="InterPro" id="IPR003594">
    <property type="entry name" value="HATPase_dom"/>
</dbReference>
<dbReference type="SUPFAM" id="SSF47384">
    <property type="entry name" value="Homodimeric domain of signal transducing histidine kinase"/>
    <property type="match status" value="1"/>
</dbReference>
<reference evidence="8 9" key="1">
    <citation type="submission" date="2021-02" db="EMBL/GenBank/DDBJ databases">
        <title>PHA producing bacteria isolated from coastal sediment in Guangdong, Shenzhen.</title>
        <authorList>
            <person name="Zheng W."/>
            <person name="Yu S."/>
            <person name="Huang Y."/>
        </authorList>
    </citation>
    <scope>NUCLEOTIDE SEQUENCE [LARGE SCALE GENOMIC DNA]</scope>
    <source>
        <strain evidence="8 9">TN21-5</strain>
    </source>
</reference>
<dbReference type="Pfam" id="PF00512">
    <property type="entry name" value="HisKA"/>
    <property type="match status" value="1"/>
</dbReference>
<dbReference type="SUPFAM" id="SSF55785">
    <property type="entry name" value="PYP-like sensor domain (PAS domain)"/>
    <property type="match status" value="1"/>
</dbReference>
<comment type="caution">
    <text evidence="8">The sequence shown here is derived from an EMBL/GenBank/DDBJ whole genome shotgun (WGS) entry which is preliminary data.</text>
</comment>
<dbReference type="PROSITE" id="PS50109">
    <property type="entry name" value="HIS_KIN"/>
    <property type="match status" value="1"/>
</dbReference>
<dbReference type="InterPro" id="IPR035965">
    <property type="entry name" value="PAS-like_dom_sf"/>
</dbReference>
<dbReference type="Pfam" id="PF08447">
    <property type="entry name" value="PAS_3"/>
    <property type="match status" value="1"/>
</dbReference>
<dbReference type="InterPro" id="IPR050736">
    <property type="entry name" value="Sensor_HK_Regulatory"/>
</dbReference>
<dbReference type="SUPFAM" id="SSF55781">
    <property type="entry name" value="GAF domain-like"/>
    <property type="match status" value="2"/>
</dbReference>
<feature type="domain" description="Histidine kinase" evidence="7">
    <location>
        <begin position="463"/>
        <end position="682"/>
    </location>
</feature>
<keyword evidence="4" id="KW-0808">Transferase</keyword>
<dbReference type="Gene3D" id="3.30.450.40">
    <property type="match status" value="2"/>
</dbReference>
<dbReference type="Pfam" id="PF01590">
    <property type="entry name" value="GAF"/>
    <property type="match status" value="2"/>
</dbReference>
<evidence type="ECO:0000259" key="7">
    <source>
        <dbReference type="PROSITE" id="PS50109"/>
    </source>
</evidence>
<dbReference type="Gene3D" id="3.30.565.10">
    <property type="entry name" value="Histidine kinase-like ATPase, C-terminal domain"/>
    <property type="match status" value="1"/>
</dbReference>
<sequence length="688" mass="76706">MKFPEQPPEEPQRLSALEATKLLDTPPEERFDRVTRLAASLFDVPIALVSLVDRDRQWFKSCYGLGVRETGRDISFCGHAILKSEAFVVSDALADERFSDNPLVTGEPRIRFYAGAPLEDRSGFRIGTLCIIDRTPRTFSDDDQMKLRDLADILERELQFQELGNYYSERTRALNTLNEIVLEIKGDLDTAIPEALERANRFLGTDTAIVSEITGGTYTVLWHHERRNQTLENGLTLPLEQTYCSLLLEHGEVLAINHMGRSRFQTHPGYGAFGLESYLAAPIWIDEALIGTLNFSSQAPRRPPFTETEKMFVNLLARWVADAIHHSRQAATLEKLVANAPGMLYQYRLWPDGHSTFPYTSNGIQHIYNISAEDAARDASPVFSTIHPEDLPVVAESIKRSAKALSRWHQRYRIQWHGNAWHWVEGQANPEKLPDGSILWHGYIVDINERYEAEQMKNQFISTVSHELRTPLTSISGSLGLILGGAAGKVPEKTRGMLAIAKRNADHLKVLIDDLLDIEKLISGNMPLEAREQELEACVVSAIEEIQPYARLRRVSIHLNNLTPGLTAHYDKLRLKQALANLLSNAVKFSPEQGQVTVEIDAQGPEARIAVQDSGPGVPASFKPRIFQKFAQADASSSRSKEGTGLGLAITRELMLAMGGEIGFESKEGQGATFWVTLPRSEPPGTGA</sequence>
<keyword evidence="5" id="KW-0418">Kinase</keyword>
<dbReference type="EMBL" id="JAFKDB010000015">
    <property type="protein sequence ID" value="MBN7770173.1"/>
    <property type="molecule type" value="Genomic_DNA"/>
</dbReference>
<evidence type="ECO:0000256" key="1">
    <source>
        <dbReference type="ARBA" id="ARBA00000085"/>
    </source>
</evidence>
<keyword evidence="3" id="KW-0597">Phosphoprotein</keyword>
<dbReference type="CDD" id="cd16922">
    <property type="entry name" value="HATPase_EvgS-ArcB-TorS-like"/>
    <property type="match status" value="1"/>
</dbReference>
<dbReference type="CDD" id="cd00082">
    <property type="entry name" value="HisKA"/>
    <property type="match status" value="1"/>
</dbReference>
<evidence type="ECO:0000256" key="5">
    <source>
        <dbReference type="ARBA" id="ARBA00022777"/>
    </source>
</evidence>
<dbReference type="InterPro" id="IPR013655">
    <property type="entry name" value="PAS_fold_3"/>
</dbReference>
<dbReference type="Pfam" id="PF02518">
    <property type="entry name" value="HATPase_c"/>
    <property type="match status" value="1"/>
</dbReference>
<dbReference type="Proteomes" id="UP000664344">
    <property type="component" value="Unassembled WGS sequence"/>
</dbReference>
<dbReference type="PANTHER" id="PTHR43711">
    <property type="entry name" value="TWO-COMPONENT HISTIDINE KINASE"/>
    <property type="match status" value="1"/>
</dbReference>
<name>A0ABS3BF72_9GAMM</name>
<accession>A0ABS3BF72</accession>
<dbReference type="InterPro" id="IPR003661">
    <property type="entry name" value="HisK_dim/P_dom"/>
</dbReference>
<dbReference type="InterPro" id="IPR003018">
    <property type="entry name" value="GAF"/>
</dbReference>
<comment type="catalytic activity">
    <reaction evidence="1">
        <text>ATP + protein L-histidine = ADP + protein N-phospho-L-histidine.</text>
        <dbReference type="EC" id="2.7.13.3"/>
    </reaction>
</comment>